<dbReference type="GO" id="GO:0020037">
    <property type="term" value="F:heme binding"/>
    <property type="evidence" value="ECO:0007669"/>
    <property type="project" value="InterPro"/>
</dbReference>
<dbReference type="Pfam" id="PF01578">
    <property type="entry name" value="Cytochrom_C_asm"/>
    <property type="match status" value="1"/>
</dbReference>
<evidence type="ECO:0000256" key="4">
    <source>
        <dbReference type="ARBA" id="ARBA00022989"/>
    </source>
</evidence>
<dbReference type="GO" id="GO:0005886">
    <property type="term" value="C:plasma membrane"/>
    <property type="evidence" value="ECO:0007669"/>
    <property type="project" value="TreeGrafter"/>
</dbReference>
<comment type="similarity">
    <text evidence="6">Belongs to the CcmF/CycK/Ccl1/NrfE/CcsA family.</text>
</comment>
<evidence type="ECO:0000313" key="8">
    <source>
        <dbReference type="EMBL" id="AYC64813.1"/>
    </source>
</evidence>
<keyword evidence="5 6" id="KW-0472">Membrane</keyword>
<dbReference type="PANTHER" id="PTHR30071">
    <property type="entry name" value="HEME EXPORTER PROTEIN C"/>
    <property type="match status" value="1"/>
</dbReference>
<keyword evidence="8" id="KW-0150">Chloroplast</keyword>
<feature type="transmembrane region" description="Helical" evidence="6">
    <location>
        <begin position="253"/>
        <end position="268"/>
    </location>
</feature>
<dbReference type="HAMAP" id="MF_01391">
    <property type="entry name" value="CytC_CcsA"/>
    <property type="match status" value="1"/>
</dbReference>
<feature type="transmembrane region" description="Helical" evidence="6">
    <location>
        <begin position="155"/>
        <end position="183"/>
    </location>
</feature>
<keyword evidence="4 6" id="KW-1133">Transmembrane helix</keyword>
<reference evidence="8" key="1">
    <citation type="submission" date="2018-07" db="EMBL/GenBank/DDBJ databases">
        <authorList>
            <person name="Quirk P.G."/>
            <person name="Krulwich T.A."/>
        </authorList>
    </citation>
    <scope>NUCLEOTIDE SEQUENCE</scope>
</reference>
<feature type="transmembrane region" description="Helical" evidence="6">
    <location>
        <begin position="116"/>
        <end position="135"/>
    </location>
</feature>
<feature type="domain" description="Cytochrome c assembly protein" evidence="7">
    <location>
        <begin position="91"/>
        <end position="305"/>
    </location>
</feature>
<geneLocation type="chloroplast" evidence="8"/>
<accession>A0A386AZH5</accession>
<evidence type="ECO:0000256" key="6">
    <source>
        <dbReference type="HAMAP-Rule" id="MF_01391"/>
    </source>
</evidence>
<evidence type="ECO:0000256" key="5">
    <source>
        <dbReference type="ARBA" id="ARBA00023136"/>
    </source>
</evidence>
<dbReference type="GeneID" id="38278589"/>
<dbReference type="InterPro" id="IPR017562">
    <property type="entry name" value="Cyt_c_biogenesis_CcsA"/>
</dbReference>
<keyword evidence="8" id="KW-0934">Plastid</keyword>
<name>A0A386AZH5_9CHLO</name>
<dbReference type="RefSeq" id="YP_009518861.1">
    <property type="nucleotide sequence ID" value="NC_039520.1"/>
</dbReference>
<gene>
    <name evidence="8" type="primary">ccs1</name>
    <name evidence="6" type="synonym">ccsA</name>
</gene>
<keyword evidence="2 6" id="KW-0812">Transmembrane</keyword>
<keyword evidence="3 6" id="KW-0201">Cytochrome c-type biogenesis</keyword>
<sequence>MENFLNNSSFFLLLCSMTFYWIRAFFNFSIFSYFGKWTILGAHLVMFFLLIFRGIGENHFPLSNQVIKKKLSWTLLKCRIIFFFPEKVFYFYEALIFLSWGLTFIHLIIENFLSNFLIGAVTAPTALFLNAFASFQLPDALQKFQPLIPALQSNWLMMHVTVMLLSYATLISGCLLSIAFLVLNISFQKTPVKDPIQISFFENKKTQLLKKFDQLSFRSISIGFPLLTIGILSGSVWANEAWGSYWNWDPKETWSLITWLIFAIYLHLRFTQNWKGWKSAILATLGFFVVWICFLGVNFLSKGLHSYGWFH</sequence>
<dbReference type="GO" id="GO:0009535">
    <property type="term" value="C:chloroplast thylakoid membrane"/>
    <property type="evidence" value="ECO:0007669"/>
    <property type="project" value="UniProtKB-SubCell"/>
</dbReference>
<comment type="subunit">
    <text evidence="6">May interact with Ccs1.</text>
</comment>
<feature type="transmembrane region" description="Helical" evidence="6">
    <location>
        <begin position="89"/>
        <end position="109"/>
    </location>
</feature>
<dbReference type="InterPro" id="IPR045062">
    <property type="entry name" value="Cyt_c_biogenesis_CcsA/CcmC"/>
</dbReference>
<feature type="transmembrane region" description="Helical" evidence="6">
    <location>
        <begin position="215"/>
        <end position="238"/>
    </location>
</feature>
<evidence type="ECO:0000256" key="2">
    <source>
        <dbReference type="ARBA" id="ARBA00022692"/>
    </source>
</evidence>
<dbReference type="InterPro" id="IPR002541">
    <property type="entry name" value="Cyt_c_assembly"/>
</dbReference>
<evidence type="ECO:0000256" key="1">
    <source>
        <dbReference type="ARBA" id="ARBA00004141"/>
    </source>
</evidence>
<feature type="transmembrane region" description="Helical" evidence="6">
    <location>
        <begin position="37"/>
        <end position="55"/>
    </location>
</feature>
<comment type="subcellular location">
    <subcellularLocation>
        <location evidence="1">Membrane</location>
        <topology evidence="1">Multi-pass membrane protein</topology>
    </subcellularLocation>
    <subcellularLocation>
        <location evidence="6">Plastid</location>
        <location evidence="6">Chloroplast thylakoid membrane</location>
        <topology evidence="6">Multi-pass membrane protein</topology>
    </subcellularLocation>
</comment>
<protein>
    <recommendedName>
        <fullName evidence="6">Cytochrome c biogenesis protein CcsA</fullName>
    </recommendedName>
</protein>
<feature type="transmembrane region" description="Helical" evidence="6">
    <location>
        <begin position="280"/>
        <end position="301"/>
    </location>
</feature>
<dbReference type="GO" id="GO:0017004">
    <property type="term" value="P:cytochrome complex assembly"/>
    <property type="evidence" value="ECO:0007669"/>
    <property type="project" value="UniProtKB-UniRule"/>
</dbReference>
<comment type="function">
    <text evidence="6">Required during biogenesis of c-type cytochromes (cytochrome c6 and cytochrome f) at the step of heme attachment.</text>
</comment>
<dbReference type="PANTHER" id="PTHR30071:SF1">
    <property type="entry name" value="CYTOCHROME B_B6 PROTEIN-RELATED"/>
    <property type="match status" value="1"/>
</dbReference>
<dbReference type="EMBL" id="MH591103">
    <property type="protein sequence ID" value="AYC64813.1"/>
    <property type="molecule type" value="Genomic_DNA"/>
</dbReference>
<feature type="transmembrane region" description="Helical" evidence="6">
    <location>
        <begin position="6"/>
        <end position="25"/>
    </location>
</feature>
<dbReference type="NCBIfam" id="TIGR03144">
    <property type="entry name" value="cytochr_II_ccsB"/>
    <property type="match status" value="1"/>
</dbReference>
<evidence type="ECO:0000256" key="3">
    <source>
        <dbReference type="ARBA" id="ARBA00022748"/>
    </source>
</evidence>
<evidence type="ECO:0000259" key="7">
    <source>
        <dbReference type="Pfam" id="PF01578"/>
    </source>
</evidence>
<reference evidence="8" key="2">
    <citation type="journal article" date="2019" name="Mol. Phylogenet. Evol.">
        <title>Reassessment of the classification of bryopsidales (chlorophyta) based on chloroplast phylogenomic analyses.</title>
        <authorList>
            <person name="Cremen M.C."/>
            <person name="Leliaert F."/>
            <person name="West J."/>
            <person name="Lam D.W."/>
            <person name="Shimada S."/>
            <person name="Lopez-Bautista J.M."/>
            <person name="Verbruggen H."/>
        </authorList>
    </citation>
    <scope>NUCLEOTIDE SEQUENCE</scope>
</reference>
<proteinExistence type="inferred from homology"/>
<dbReference type="AlphaFoldDB" id="A0A386AZH5"/>
<keyword evidence="6" id="KW-0793">Thylakoid</keyword>
<organism evidence="8">
    <name type="scientific">Boodleopsis pusilla</name>
    <dbReference type="NCBI Taxonomy" id="381415"/>
    <lineage>
        <taxon>Eukaryota</taxon>
        <taxon>Viridiplantae</taxon>
        <taxon>Chlorophyta</taxon>
        <taxon>core chlorophytes</taxon>
        <taxon>Ulvophyceae</taxon>
        <taxon>TCBD clade</taxon>
        <taxon>Bryopsidales</taxon>
        <taxon>Halimedineae</taxon>
        <taxon>Halimedaceae</taxon>
        <taxon>Rhipileae</taxon>
        <taxon>Boodleopsis</taxon>
    </lineage>
</organism>